<feature type="domain" description="PpiC" evidence="3">
    <location>
        <begin position="242"/>
        <end position="346"/>
    </location>
</feature>
<reference evidence="4" key="1">
    <citation type="submission" date="2020-10" db="EMBL/GenBank/DDBJ databases">
        <authorList>
            <person name="Gilroy R."/>
        </authorList>
    </citation>
    <scope>NUCLEOTIDE SEQUENCE</scope>
    <source>
        <strain evidence="4">2889</strain>
    </source>
</reference>
<dbReference type="InterPro" id="IPR000297">
    <property type="entry name" value="PPIase_PpiC"/>
</dbReference>
<organism evidence="4 5">
    <name type="scientific">Candidatus Pullibacteroides excrementavium</name>
    <dbReference type="NCBI Taxonomy" id="2840905"/>
    <lineage>
        <taxon>Bacteria</taxon>
        <taxon>Pseudomonadati</taxon>
        <taxon>Bacteroidota</taxon>
        <taxon>Bacteroidia</taxon>
        <taxon>Bacteroidales</taxon>
        <taxon>Candidatus Pullibacteroides</taxon>
    </lineage>
</organism>
<feature type="signal peptide" evidence="2">
    <location>
        <begin position="1"/>
        <end position="20"/>
    </location>
</feature>
<dbReference type="Gene3D" id="3.10.50.40">
    <property type="match status" value="2"/>
</dbReference>
<dbReference type="Proteomes" id="UP000823612">
    <property type="component" value="Unassembled WGS sequence"/>
</dbReference>
<keyword evidence="1" id="KW-0697">Rotamase</keyword>
<comment type="caution">
    <text evidence="4">The sequence shown here is derived from an EMBL/GenBank/DDBJ whole genome shotgun (WGS) entry which is preliminary data.</text>
</comment>
<protein>
    <submittedName>
        <fullName evidence="4">Peptidylprolyl isomerase</fullName>
    </submittedName>
</protein>
<keyword evidence="2" id="KW-0732">Signal</keyword>
<feature type="chain" id="PRO_5039083693" evidence="2">
    <location>
        <begin position="21"/>
        <end position="676"/>
    </location>
</feature>
<evidence type="ECO:0000256" key="2">
    <source>
        <dbReference type="SAM" id="SignalP"/>
    </source>
</evidence>
<dbReference type="EMBL" id="JADIMZ010000089">
    <property type="protein sequence ID" value="MBO8432800.1"/>
    <property type="molecule type" value="Genomic_DNA"/>
</dbReference>
<evidence type="ECO:0000256" key="1">
    <source>
        <dbReference type="PROSITE-ProRule" id="PRU00278"/>
    </source>
</evidence>
<dbReference type="PANTHER" id="PTHR47245:SF2">
    <property type="entry name" value="PEPTIDYL-PROLYL CIS-TRANS ISOMERASE HP_0175-RELATED"/>
    <property type="match status" value="1"/>
</dbReference>
<dbReference type="GO" id="GO:0003755">
    <property type="term" value="F:peptidyl-prolyl cis-trans isomerase activity"/>
    <property type="evidence" value="ECO:0007669"/>
    <property type="project" value="UniProtKB-KW"/>
</dbReference>
<dbReference type="PANTHER" id="PTHR47245">
    <property type="entry name" value="PEPTIDYLPROLYL ISOMERASE"/>
    <property type="match status" value="1"/>
</dbReference>
<dbReference type="InterPro" id="IPR046357">
    <property type="entry name" value="PPIase_dom_sf"/>
</dbReference>
<evidence type="ECO:0000313" key="5">
    <source>
        <dbReference type="Proteomes" id="UP000823612"/>
    </source>
</evidence>
<evidence type="ECO:0000313" key="4">
    <source>
        <dbReference type="EMBL" id="MBO8432800.1"/>
    </source>
</evidence>
<evidence type="ECO:0000259" key="3">
    <source>
        <dbReference type="PROSITE" id="PS50198"/>
    </source>
</evidence>
<name>A0A9D9GZH4_9BACT</name>
<keyword evidence="1 4" id="KW-0413">Isomerase</keyword>
<reference evidence="4" key="2">
    <citation type="journal article" date="2021" name="PeerJ">
        <title>Extensive microbial diversity within the chicken gut microbiome revealed by metagenomics and culture.</title>
        <authorList>
            <person name="Gilroy R."/>
            <person name="Ravi A."/>
            <person name="Getino M."/>
            <person name="Pursley I."/>
            <person name="Horton D.L."/>
            <person name="Alikhan N.F."/>
            <person name="Baker D."/>
            <person name="Gharbi K."/>
            <person name="Hall N."/>
            <person name="Watson M."/>
            <person name="Adriaenssens E.M."/>
            <person name="Foster-Nyarko E."/>
            <person name="Jarju S."/>
            <person name="Secka A."/>
            <person name="Antonio M."/>
            <person name="Oren A."/>
            <person name="Chaudhuri R.R."/>
            <person name="La Ragione R."/>
            <person name="Hildebrand F."/>
            <person name="Pallen M.J."/>
        </authorList>
    </citation>
    <scope>NUCLEOTIDE SEQUENCE</scope>
    <source>
        <strain evidence="4">2889</strain>
    </source>
</reference>
<dbReference type="InterPro" id="IPR050245">
    <property type="entry name" value="PrsA_foldase"/>
</dbReference>
<gene>
    <name evidence="4" type="ORF">IAB08_05855</name>
</gene>
<dbReference type="Pfam" id="PF00639">
    <property type="entry name" value="Rotamase"/>
    <property type="match status" value="2"/>
</dbReference>
<proteinExistence type="predicted"/>
<accession>A0A9D9GZH4</accession>
<sequence>MKRIALFLSLAACLLGGAHAQEGKENPVLLAVGDDSVTLSDFLKSYAQNLPQDKQGVLNREDLEDYLQMYIDFRLKVKAAEDAGADTMRLLQSELQEYRMQLARPYLMDTAMMQELIDEACIDMHAVANFRQIVVPLDRYARPADTLAAYNKCMEIRKQLLDGADFSELAWEYSADYADYKATGRQWPEMELVGMSGYITAFEREYAIEKQVFSLPLGEISMPVRISRGYALLQVLDRRPSKGQMMAAHIFITVNPQDSLLDSPEEVQGRILEIYDSLQAGMDFYDAARKFSMDKSTAVLGGSFGRAFKANQMSPEIMAQLLRLNDGEYSKPFMTHYGGHILKLISSTGVDNCDKAYNGIVRSIEKDPLRSSLPFKKFLTQQLKMHHYRWNPKVVAQIRKIMPDTIKWNSLPQDSLANPSLFSQTVLTYETMDYSAWDFIRFMDRKIAKRTEIPAVDVWYGVMKSEYEQSAALRYEMAGLEDNYPEFKAVMEEYRDGVYLFDISNKEVWGRAVSDTIGLQSYYQENTNSYMQPEKAWAWVVRVDDALLSKKVGKVLVQAYKKGWDFSELKLALDKKFGSDVRLDSNAYAKGMDPFVDDAEWVPGFLGEVWLEGEIGRCAYVWIKGIVEPEPYALEDVRGKVISDYQVFLEDAWVKQLRARYKVRVFEDVFDSIFQK</sequence>
<feature type="domain" description="PpiC" evidence="3">
    <location>
        <begin position="125"/>
        <end position="237"/>
    </location>
</feature>
<dbReference type="SUPFAM" id="SSF54534">
    <property type="entry name" value="FKBP-like"/>
    <property type="match status" value="2"/>
</dbReference>
<dbReference type="AlphaFoldDB" id="A0A9D9GZH4"/>
<dbReference type="PROSITE" id="PS50198">
    <property type="entry name" value="PPIC_PPIASE_2"/>
    <property type="match status" value="2"/>
</dbReference>